<dbReference type="Gene3D" id="3.90.1580.10">
    <property type="entry name" value="paralog of FGE (formylglycine-generating enzyme)"/>
    <property type="match status" value="1"/>
</dbReference>
<keyword evidence="4" id="KW-1185">Reference proteome</keyword>
<dbReference type="GO" id="GO:0120147">
    <property type="term" value="F:formylglycine-generating oxidase activity"/>
    <property type="evidence" value="ECO:0007669"/>
    <property type="project" value="TreeGrafter"/>
</dbReference>
<gene>
    <name evidence="3" type="ORF">SAMN04489752_2815</name>
</gene>
<evidence type="ECO:0000313" key="3">
    <source>
        <dbReference type="EMBL" id="SDS90490.1"/>
    </source>
</evidence>
<dbReference type="PANTHER" id="PTHR23150">
    <property type="entry name" value="SULFATASE MODIFYING FACTOR 1, 2"/>
    <property type="match status" value="1"/>
</dbReference>
<reference evidence="4" key="1">
    <citation type="submission" date="2016-10" db="EMBL/GenBank/DDBJ databases">
        <authorList>
            <person name="Varghese N."/>
            <person name="Submissions S."/>
        </authorList>
    </citation>
    <scope>NUCLEOTIDE SEQUENCE [LARGE SCALE GENOMIC DNA]</scope>
    <source>
        <strain evidence="4">DSM 23676</strain>
    </source>
</reference>
<organism evidence="3 4">
    <name type="scientific">Brevibacterium siliguriense</name>
    <dbReference type="NCBI Taxonomy" id="1136497"/>
    <lineage>
        <taxon>Bacteria</taxon>
        <taxon>Bacillati</taxon>
        <taxon>Actinomycetota</taxon>
        <taxon>Actinomycetes</taxon>
        <taxon>Micrococcales</taxon>
        <taxon>Brevibacteriaceae</taxon>
        <taxon>Brevibacterium</taxon>
    </lineage>
</organism>
<dbReference type="SUPFAM" id="SSF56436">
    <property type="entry name" value="C-type lectin-like"/>
    <property type="match status" value="1"/>
</dbReference>
<name>A0A1H1W191_9MICO</name>
<dbReference type="InterPro" id="IPR005532">
    <property type="entry name" value="SUMF_dom"/>
</dbReference>
<dbReference type="Pfam" id="PF03781">
    <property type="entry name" value="FGE-sulfatase"/>
    <property type="match status" value="1"/>
</dbReference>
<dbReference type="AlphaFoldDB" id="A0A1H1W191"/>
<dbReference type="EMBL" id="LT629766">
    <property type="protein sequence ID" value="SDS90490.1"/>
    <property type="molecule type" value="Genomic_DNA"/>
</dbReference>
<evidence type="ECO:0000313" key="4">
    <source>
        <dbReference type="Proteomes" id="UP000199597"/>
    </source>
</evidence>
<protein>
    <submittedName>
        <fullName evidence="3">Formylglycine-generating enzyme, required for sulfatase activity, contains SUMF1/FGE domain</fullName>
    </submittedName>
</protein>
<proteinExistence type="predicted"/>
<dbReference type="InterPro" id="IPR042095">
    <property type="entry name" value="SUMF_sf"/>
</dbReference>
<dbReference type="InterPro" id="IPR016187">
    <property type="entry name" value="CTDL_fold"/>
</dbReference>
<accession>A0A1H1W191</accession>
<feature type="region of interest" description="Disordered" evidence="1">
    <location>
        <begin position="24"/>
        <end position="48"/>
    </location>
</feature>
<sequence>MGKWPELPGEPWSRLRAGLSPASADVIGCSQSPHRTEADPGRKGHPHVTKCADRSAAEAQNDHSCCAPATIRAEAGDNHPTTVAAVPVANSESSPELSFDFVTASGPFDMGDPFGDGHPADGEGPRHRVDLTEFEIATTSVTNDDFARFVADTGFVTTAERLGTSAVFAMLLEDNPGARSHVLGQAPGVPWWVEVSGANWAAPEGSGSTIEDRSDHPVVHISWDDAQAYCAWSGTRLPSEAEWELAARGGLKGRRYPWGNRLLIDGEWNCNIWQGEFPRTNTFDDGFLGTAPARHFAPNGLGLFNTVGNVWEWCADWFARDYYQHSPQSDPSGPDTGDKRVMRGGSFLCHDSYCNRYRVAARSSNTPDSSASNIGFRVAR</sequence>
<evidence type="ECO:0000256" key="1">
    <source>
        <dbReference type="SAM" id="MobiDB-lite"/>
    </source>
</evidence>
<evidence type="ECO:0000259" key="2">
    <source>
        <dbReference type="Pfam" id="PF03781"/>
    </source>
</evidence>
<dbReference type="PANTHER" id="PTHR23150:SF19">
    <property type="entry name" value="FORMYLGLYCINE-GENERATING ENZYME"/>
    <property type="match status" value="1"/>
</dbReference>
<feature type="domain" description="Sulfatase-modifying factor enzyme-like" evidence="2">
    <location>
        <begin position="103"/>
        <end position="380"/>
    </location>
</feature>
<dbReference type="InterPro" id="IPR051043">
    <property type="entry name" value="Sulfatase_Mod_Factor_Kinase"/>
</dbReference>
<dbReference type="STRING" id="1136497.SAMN04489752_2815"/>
<dbReference type="Proteomes" id="UP000199597">
    <property type="component" value="Chromosome I"/>
</dbReference>